<dbReference type="PANTHER" id="PTHR47463">
    <property type="entry name" value="F-BOX PROTEIN SKIP16"/>
    <property type="match status" value="1"/>
</dbReference>
<name>A0A5P1EY76_ASPOF</name>
<evidence type="ECO:0000313" key="2">
    <source>
        <dbReference type="Proteomes" id="UP000243459"/>
    </source>
</evidence>
<dbReference type="EMBL" id="CM007385">
    <property type="protein sequence ID" value="ONK70147.1"/>
    <property type="molecule type" value="Genomic_DNA"/>
</dbReference>
<proteinExistence type="predicted"/>
<dbReference type="Gramene" id="ONK70147">
    <property type="protein sequence ID" value="ONK70147"/>
    <property type="gene ID" value="A4U43_C05F30740"/>
</dbReference>
<organism evidence="1 2">
    <name type="scientific">Asparagus officinalis</name>
    <name type="common">Garden asparagus</name>
    <dbReference type="NCBI Taxonomy" id="4686"/>
    <lineage>
        <taxon>Eukaryota</taxon>
        <taxon>Viridiplantae</taxon>
        <taxon>Streptophyta</taxon>
        <taxon>Embryophyta</taxon>
        <taxon>Tracheophyta</taxon>
        <taxon>Spermatophyta</taxon>
        <taxon>Magnoliopsida</taxon>
        <taxon>Liliopsida</taxon>
        <taxon>Asparagales</taxon>
        <taxon>Asparagaceae</taxon>
        <taxon>Asparagoideae</taxon>
        <taxon>Asparagus</taxon>
    </lineage>
</organism>
<keyword evidence="2" id="KW-1185">Reference proteome</keyword>
<dbReference type="AlphaFoldDB" id="A0A5P1EY76"/>
<protein>
    <submittedName>
        <fullName evidence="1">Uncharacterized protein</fullName>
    </submittedName>
</protein>
<dbReference type="Proteomes" id="UP000243459">
    <property type="component" value="Chromosome 5"/>
</dbReference>
<dbReference type="PANTHER" id="PTHR47463:SF2">
    <property type="entry name" value="F-BOX PROTEIN SKIP16"/>
    <property type="match status" value="1"/>
</dbReference>
<reference evidence="2" key="1">
    <citation type="journal article" date="2017" name="Nat. Commun.">
        <title>The asparagus genome sheds light on the origin and evolution of a young Y chromosome.</title>
        <authorList>
            <person name="Harkess A."/>
            <person name="Zhou J."/>
            <person name="Xu C."/>
            <person name="Bowers J.E."/>
            <person name="Van der Hulst R."/>
            <person name="Ayyampalayam S."/>
            <person name="Mercati F."/>
            <person name="Riccardi P."/>
            <person name="McKain M.R."/>
            <person name="Kakrana A."/>
            <person name="Tang H."/>
            <person name="Ray J."/>
            <person name="Groenendijk J."/>
            <person name="Arikit S."/>
            <person name="Mathioni S.M."/>
            <person name="Nakano M."/>
            <person name="Shan H."/>
            <person name="Telgmann-Rauber A."/>
            <person name="Kanno A."/>
            <person name="Yue Z."/>
            <person name="Chen H."/>
            <person name="Li W."/>
            <person name="Chen Y."/>
            <person name="Xu X."/>
            <person name="Zhang Y."/>
            <person name="Luo S."/>
            <person name="Chen H."/>
            <person name="Gao J."/>
            <person name="Mao Z."/>
            <person name="Pires J.C."/>
            <person name="Luo M."/>
            <person name="Kudrna D."/>
            <person name="Wing R.A."/>
            <person name="Meyers B.C."/>
            <person name="Yi K."/>
            <person name="Kong H."/>
            <person name="Lavrijsen P."/>
            <person name="Sunseri F."/>
            <person name="Falavigna A."/>
            <person name="Ye Y."/>
            <person name="Leebens-Mack J.H."/>
            <person name="Chen G."/>
        </authorList>
    </citation>
    <scope>NUCLEOTIDE SEQUENCE [LARGE SCALE GENOMIC DNA]</scope>
    <source>
        <strain evidence="2">cv. DH0086</strain>
    </source>
</reference>
<evidence type="ECO:0000313" key="1">
    <source>
        <dbReference type="EMBL" id="ONK70147.1"/>
    </source>
</evidence>
<sequence>MLQTKDVAMQIGFSVRSYIIVAASYYYEKWFFLNSTNKQLYVGTRNLLSDGEMLPCVPQALLRQTSDVNNDITQDALLLWLEEQCRRLQGGMIKTQMLHKMQTIRLYPETPPACSVAVTNGVQTSELLPKCSNGLRRKETFERAEKLIEEEQESTNVRCAEYLSGLKDIHCHLETKLADYSS</sequence>
<accession>A0A5P1EY76</accession>
<gene>
    <name evidence="1" type="ORF">A4U43_C05F30740</name>
</gene>